<reference evidence="1" key="1">
    <citation type="submission" date="2021-03" db="EMBL/GenBank/DDBJ databases">
        <title>Molecular epidemiology and mechanisms of colistin and carbapenem resistance in Enterobacteriaceae from clinical isolates, the environment and porcine samples in Pretoria, South Africa.</title>
        <authorList>
            <person name="Bogoshi D."/>
            <person name="Mbelle N.M."/>
            <person name="Naidoo V."/>
            <person name="Osei Sekyere J."/>
        </authorList>
    </citation>
    <scope>NUCLEOTIDE SEQUENCE</scope>
    <source>
        <strain evidence="1">C080</strain>
    </source>
</reference>
<organism evidence="1">
    <name type="scientific">Serratia marcescens</name>
    <dbReference type="NCBI Taxonomy" id="615"/>
    <lineage>
        <taxon>Bacteria</taxon>
        <taxon>Pseudomonadati</taxon>
        <taxon>Pseudomonadota</taxon>
        <taxon>Gammaproteobacteria</taxon>
        <taxon>Enterobacterales</taxon>
        <taxon>Yersiniaceae</taxon>
        <taxon>Serratia</taxon>
    </lineage>
</organism>
<dbReference type="AlphaFoldDB" id="A0A939NPR4"/>
<gene>
    <name evidence="1" type="ORF">J4732_21225</name>
</gene>
<sequence>MIVDRTGELFSKTELKNVTLPADVFVADILDAATGALYAAGGTTPVICLSDLSAGDKKTVVIVDRHVLVSDAFLRAADEAAKRSIENMQKSGVIRLTNNSKYYKFA</sequence>
<comment type="caution">
    <text evidence="1">The sequence shown here is derived from an EMBL/GenBank/DDBJ whole genome shotgun (WGS) entry which is preliminary data.</text>
</comment>
<evidence type="ECO:0000313" key="1">
    <source>
        <dbReference type="EMBL" id="MBO2007335.1"/>
    </source>
</evidence>
<dbReference type="EMBL" id="JAGETR010000224">
    <property type="protein sequence ID" value="MBO2007335.1"/>
    <property type="molecule type" value="Genomic_DNA"/>
</dbReference>
<protein>
    <submittedName>
        <fullName evidence="1">Uncharacterized protein</fullName>
    </submittedName>
</protein>
<accession>A0A939NPR4</accession>
<proteinExistence type="predicted"/>
<name>A0A939NPR4_SERMA</name>